<proteinExistence type="predicted"/>
<dbReference type="PANTHER" id="PTHR37299:SF1">
    <property type="entry name" value="STAGE 0 SPORULATION PROTEIN A HOMOLOG"/>
    <property type="match status" value="1"/>
</dbReference>
<feature type="domain" description="HTH LytTR-type" evidence="1">
    <location>
        <begin position="116"/>
        <end position="217"/>
    </location>
</feature>
<dbReference type="PROSITE" id="PS50930">
    <property type="entry name" value="HTH_LYTTR"/>
    <property type="match status" value="1"/>
</dbReference>
<dbReference type="InterPro" id="IPR007492">
    <property type="entry name" value="LytTR_DNA-bd_dom"/>
</dbReference>
<evidence type="ECO:0000313" key="2">
    <source>
        <dbReference type="EMBL" id="PJR03568.1"/>
    </source>
</evidence>
<accession>A0A2M9R3X7</accession>
<dbReference type="InterPro" id="IPR046947">
    <property type="entry name" value="LytR-like"/>
</dbReference>
<sequence>MDVKRITEFFPNYFCAGIFPNNTDALEAIVKVKPQLVFFNTSVKPNSNITIEVLAESFEYLPLIPYIIVLSPTNVFALNSIQNGMSDYITESNFHTLGKCLSKFEKYIPTIPQKSICIKSYSDYRFLNYTDIVYVKADNNTTDFKLINGSIVTAYKTLKYFELSLPPYFIRIHKSYIVNIYFISRIHFSKSRCYLNFNEELPFSNNYRNSVEHILYLNLIGN</sequence>
<dbReference type="Proteomes" id="UP000231960">
    <property type="component" value="Unassembled WGS sequence"/>
</dbReference>
<dbReference type="EMBL" id="NIPO01000001">
    <property type="protein sequence ID" value="PJR03568.1"/>
    <property type="molecule type" value="Genomic_DNA"/>
</dbReference>
<name>A0A2M9R3X7_9FLAO</name>
<dbReference type="AlphaFoldDB" id="A0A2M9R3X7"/>
<organism evidence="2 3">
    <name type="scientific">Avrilella dinanensis</name>
    <dbReference type="NCBI Taxonomy" id="2008672"/>
    <lineage>
        <taxon>Bacteria</taxon>
        <taxon>Pseudomonadati</taxon>
        <taxon>Bacteroidota</taxon>
        <taxon>Flavobacteriia</taxon>
        <taxon>Flavobacteriales</taxon>
        <taxon>Flavobacteriaceae</taxon>
        <taxon>Avrilella</taxon>
    </lineage>
</organism>
<dbReference type="SMART" id="SM00850">
    <property type="entry name" value="LytTR"/>
    <property type="match status" value="1"/>
</dbReference>
<reference evidence="2 3" key="1">
    <citation type="submission" date="2017-06" db="EMBL/GenBank/DDBJ databases">
        <title>Description of Avrilella dinanensis gen. nov. sp. nov.</title>
        <authorList>
            <person name="Leyer C."/>
            <person name="Sassi M."/>
            <person name="Minet J."/>
            <person name="Kayal S."/>
            <person name="Cattoir V."/>
        </authorList>
    </citation>
    <scope>NUCLEOTIDE SEQUENCE [LARGE SCALE GENOMIC DNA]</scope>
    <source>
        <strain evidence="2 3">UR159</strain>
    </source>
</reference>
<comment type="caution">
    <text evidence="2">The sequence shown here is derived from an EMBL/GenBank/DDBJ whole genome shotgun (WGS) entry which is preliminary data.</text>
</comment>
<evidence type="ECO:0000313" key="3">
    <source>
        <dbReference type="Proteomes" id="UP000231960"/>
    </source>
</evidence>
<keyword evidence="3" id="KW-1185">Reference proteome</keyword>
<gene>
    <name evidence="2" type="ORF">CDL10_02820</name>
</gene>
<dbReference type="GO" id="GO:0003677">
    <property type="term" value="F:DNA binding"/>
    <property type="evidence" value="ECO:0007669"/>
    <property type="project" value="InterPro"/>
</dbReference>
<dbReference type="PANTHER" id="PTHR37299">
    <property type="entry name" value="TRANSCRIPTIONAL REGULATOR-RELATED"/>
    <property type="match status" value="1"/>
</dbReference>
<dbReference type="GO" id="GO:0000156">
    <property type="term" value="F:phosphorelay response regulator activity"/>
    <property type="evidence" value="ECO:0007669"/>
    <property type="project" value="InterPro"/>
</dbReference>
<dbReference type="Pfam" id="PF04397">
    <property type="entry name" value="LytTR"/>
    <property type="match status" value="1"/>
</dbReference>
<evidence type="ECO:0000259" key="1">
    <source>
        <dbReference type="PROSITE" id="PS50930"/>
    </source>
</evidence>
<dbReference type="Gene3D" id="2.40.50.1020">
    <property type="entry name" value="LytTr DNA-binding domain"/>
    <property type="match status" value="1"/>
</dbReference>
<protein>
    <recommendedName>
        <fullName evidence="1">HTH LytTR-type domain-containing protein</fullName>
    </recommendedName>
</protein>